<proteinExistence type="inferred from homology"/>
<dbReference type="PROSITE" id="PS50278">
    <property type="entry name" value="PDGF_2"/>
    <property type="match status" value="1"/>
</dbReference>
<feature type="domain" description="Platelet-derived growth factor (PDGF) family profile" evidence="5">
    <location>
        <begin position="128"/>
        <end position="201"/>
    </location>
</feature>
<reference evidence="7" key="1">
    <citation type="journal article" date="2017" name="bioRxiv">
        <title>Comparative analysis of the genomes of Stylophora pistillata and Acropora digitifera provides evidence for extensive differences between species of corals.</title>
        <authorList>
            <person name="Voolstra C.R."/>
            <person name="Li Y."/>
            <person name="Liew Y.J."/>
            <person name="Baumgarten S."/>
            <person name="Zoccola D."/>
            <person name="Flot J.-F."/>
            <person name="Tambutte S."/>
            <person name="Allemand D."/>
            <person name="Aranda M."/>
        </authorList>
    </citation>
    <scope>NUCLEOTIDE SEQUENCE [LARGE SCALE GENOMIC DNA]</scope>
</reference>
<dbReference type="InterPro" id="IPR000072">
    <property type="entry name" value="PDGF/VEGF_dom"/>
</dbReference>
<comment type="similarity">
    <text evidence="1">Belongs to the PDGF/VEGF growth factor family.</text>
</comment>
<dbReference type="Pfam" id="PF00341">
    <property type="entry name" value="PDGF"/>
    <property type="match status" value="1"/>
</dbReference>
<keyword evidence="2" id="KW-0339">Growth factor</keyword>
<dbReference type="GO" id="GO:0005615">
    <property type="term" value="C:extracellular space"/>
    <property type="evidence" value="ECO:0007669"/>
    <property type="project" value="TreeGrafter"/>
</dbReference>
<dbReference type="OrthoDB" id="8878063at2759"/>
<evidence type="ECO:0000256" key="1">
    <source>
        <dbReference type="ARBA" id="ARBA00006686"/>
    </source>
</evidence>
<evidence type="ECO:0000256" key="2">
    <source>
        <dbReference type="ARBA" id="ARBA00023030"/>
    </source>
</evidence>
<keyword evidence="4" id="KW-0732">Signal</keyword>
<keyword evidence="3" id="KW-0497">Mitogen</keyword>
<dbReference type="GO" id="GO:0070851">
    <property type="term" value="F:growth factor receptor binding"/>
    <property type="evidence" value="ECO:0007669"/>
    <property type="project" value="TreeGrafter"/>
</dbReference>
<dbReference type="Gene3D" id="2.10.90.10">
    <property type="entry name" value="Cystine-knot cytokines"/>
    <property type="match status" value="1"/>
</dbReference>
<dbReference type="EMBL" id="LSMT01000037">
    <property type="protein sequence ID" value="PFX31296.1"/>
    <property type="molecule type" value="Genomic_DNA"/>
</dbReference>
<sequence length="214" mass="24152">MRTTLIWVLLVAVIFCEGRRSRISRILSRYRRRRPPPAPVTTKAVRTTTPTPKADIIPVGINSFYNVPALRKINSTQAFYDYFKKIPRNGTLPDGRIPGRHSTAVNTDGSVWACKVRPTLVSLPVPQFGVQIFPPCALLNRCTGCCLARDLVTCKPREKKMTAVEHYTIYMPTGNPWDISYVLGSTLMEEHVKCGCECIKTAESCDPKKHEWDE</sequence>
<evidence type="ECO:0000256" key="4">
    <source>
        <dbReference type="SAM" id="SignalP"/>
    </source>
</evidence>
<dbReference type="GO" id="GO:0051781">
    <property type="term" value="P:positive regulation of cell division"/>
    <property type="evidence" value="ECO:0007669"/>
    <property type="project" value="UniProtKB-KW"/>
</dbReference>
<gene>
    <name evidence="6" type="ORF">AWC38_SpisGene3876</name>
</gene>
<dbReference type="SUPFAM" id="SSF57501">
    <property type="entry name" value="Cystine-knot cytokines"/>
    <property type="match status" value="1"/>
</dbReference>
<dbReference type="GO" id="GO:0016020">
    <property type="term" value="C:membrane"/>
    <property type="evidence" value="ECO:0007669"/>
    <property type="project" value="InterPro"/>
</dbReference>
<evidence type="ECO:0000259" key="5">
    <source>
        <dbReference type="PROSITE" id="PS50278"/>
    </source>
</evidence>
<dbReference type="Proteomes" id="UP000225706">
    <property type="component" value="Unassembled WGS sequence"/>
</dbReference>
<name>A0A2B4SPJ4_STYPI</name>
<dbReference type="InterPro" id="IPR029034">
    <property type="entry name" value="Cystine-knot_cytokine"/>
</dbReference>
<keyword evidence="7" id="KW-1185">Reference proteome</keyword>
<dbReference type="AlphaFoldDB" id="A0A2B4SPJ4"/>
<organism evidence="6 7">
    <name type="scientific">Stylophora pistillata</name>
    <name type="common">Smooth cauliflower coral</name>
    <dbReference type="NCBI Taxonomy" id="50429"/>
    <lineage>
        <taxon>Eukaryota</taxon>
        <taxon>Metazoa</taxon>
        <taxon>Cnidaria</taxon>
        <taxon>Anthozoa</taxon>
        <taxon>Hexacorallia</taxon>
        <taxon>Scleractinia</taxon>
        <taxon>Astrocoeniina</taxon>
        <taxon>Pocilloporidae</taxon>
        <taxon>Stylophora</taxon>
    </lineage>
</organism>
<evidence type="ECO:0000313" key="6">
    <source>
        <dbReference type="EMBL" id="PFX31296.1"/>
    </source>
</evidence>
<dbReference type="GO" id="GO:0008284">
    <property type="term" value="P:positive regulation of cell population proliferation"/>
    <property type="evidence" value="ECO:0007669"/>
    <property type="project" value="TreeGrafter"/>
</dbReference>
<accession>A0A2B4SPJ4</accession>
<dbReference type="PANTHER" id="PTHR11633:SF1">
    <property type="entry name" value="LD28763P"/>
    <property type="match status" value="1"/>
</dbReference>
<evidence type="ECO:0000256" key="3">
    <source>
        <dbReference type="ARBA" id="ARBA00023246"/>
    </source>
</evidence>
<feature type="chain" id="PRO_5012496338" description="Platelet-derived growth factor (PDGF) family profile domain-containing protein" evidence="4">
    <location>
        <begin position="19"/>
        <end position="214"/>
    </location>
</feature>
<feature type="signal peptide" evidence="4">
    <location>
        <begin position="1"/>
        <end position="18"/>
    </location>
</feature>
<dbReference type="PANTHER" id="PTHR11633">
    <property type="entry name" value="PLATELET-DERIVED GROWTH FACTOR"/>
    <property type="match status" value="1"/>
</dbReference>
<protein>
    <recommendedName>
        <fullName evidence="5">Platelet-derived growth factor (PDGF) family profile domain-containing protein</fullName>
    </recommendedName>
</protein>
<comment type="caution">
    <text evidence="6">The sequence shown here is derived from an EMBL/GenBank/DDBJ whole genome shotgun (WGS) entry which is preliminary data.</text>
</comment>
<dbReference type="GO" id="GO:0008083">
    <property type="term" value="F:growth factor activity"/>
    <property type="evidence" value="ECO:0007669"/>
    <property type="project" value="UniProtKB-KW"/>
</dbReference>
<evidence type="ECO:0000313" key="7">
    <source>
        <dbReference type="Proteomes" id="UP000225706"/>
    </source>
</evidence>